<proteinExistence type="predicted"/>
<dbReference type="InterPro" id="IPR029063">
    <property type="entry name" value="SAM-dependent_MTases_sf"/>
</dbReference>
<name>A0A2Z6NST4_TRISU</name>
<evidence type="ECO:0000256" key="1">
    <source>
        <dbReference type="ARBA" id="ARBA00011738"/>
    </source>
</evidence>
<dbReference type="InterPro" id="IPR012967">
    <property type="entry name" value="COMT_dimerisation"/>
</dbReference>
<keyword evidence="3" id="KW-0808">Transferase</keyword>
<dbReference type="GO" id="GO:0009717">
    <property type="term" value="P:isoflavonoid biosynthetic process"/>
    <property type="evidence" value="ECO:0007669"/>
    <property type="project" value="UniProtKB-ARBA"/>
</dbReference>
<dbReference type="PANTHER" id="PTHR11746">
    <property type="entry name" value="O-METHYLTRANSFERASE"/>
    <property type="match status" value="1"/>
</dbReference>
<evidence type="ECO:0008006" key="9">
    <source>
        <dbReference type="Google" id="ProtNLM"/>
    </source>
</evidence>
<comment type="subunit">
    <text evidence="1">Homodimer.</text>
</comment>
<dbReference type="GO" id="GO:0032259">
    <property type="term" value="P:methylation"/>
    <property type="evidence" value="ECO:0007669"/>
    <property type="project" value="UniProtKB-KW"/>
</dbReference>
<dbReference type="InterPro" id="IPR001077">
    <property type="entry name" value="COMT_C"/>
</dbReference>
<dbReference type="PROSITE" id="PS51683">
    <property type="entry name" value="SAM_OMT_II"/>
    <property type="match status" value="1"/>
</dbReference>
<evidence type="ECO:0000256" key="3">
    <source>
        <dbReference type="ARBA" id="ARBA00022679"/>
    </source>
</evidence>
<dbReference type="GO" id="GO:0046983">
    <property type="term" value="F:protein dimerization activity"/>
    <property type="evidence" value="ECO:0007669"/>
    <property type="project" value="InterPro"/>
</dbReference>
<dbReference type="OrthoDB" id="2410195at2759"/>
<dbReference type="SUPFAM" id="SSF53335">
    <property type="entry name" value="S-adenosyl-L-methionine-dependent methyltransferases"/>
    <property type="match status" value="1"/>
</dbReference>
<gene>
    <name evidence="7" type="ORF">TSUD_140040</name>
</gene>
<evidence type="ECO:0000313" key="8">
    <source>
        <dbReference type="Proteomes" id="UP000242715"/>
    </source>
</evidence>
<reference evidence="8" key="1">
    <citation type="journal article" date="2017" name="Front. Plant Sci.">
        <title>Climate Clever Clovers: New Paradigm to Reduce the Environmental Footprint of Ruminants by Breeding Low Methanogenic Forages Utilizing Haplotype Variation.</title>
        <authorList>
            <person name="Kaur P."/>
            <person name="Appels R."/>
            <person name="Bayer P.E."/>
            <person name="Keeble-Gagnere G."/>
            <person name="Wang J."/>
            <person name="Hirakawa H."/>
            <person name="Shirasawa K."/>
            <person name="Vercoe P."/>
            <person name="Stefanova K."/>
            <person name="Durmic Z."/>
            <person name="Nichols P."/>
            <person name="Revell C."/>
            <person name="Isobe S.N."/>
            <person name="Edwards D."/>
            <person name="Erskine W."/>
        </authorList>
    </citation>
    <scope>NUCLEOTIDE SEQUENCE [LARGE SCALE GENOMIC DNA]</scope>
    <source>
        <strain evidence="8">cv. Daliak</strain>
    </source>
</reference>
<dbReference type="Gene3D" id="1.10.10.10">
    <property type="entry name" value="Winged helix-like DNA-binding domain superfamily/Winged helix DNA-binding domain"/>
    <property type="match status" value="1"/>
</dbReference>
<dbReference type="GO" id="GO:0008757">
    <property type="term" value="F:S-adenosylmethionine-dependent methyltransferase activity"/>
    <property type="evidence" value="ECO:0007669"/>
    <property type="project" value="UniProtKB-ARBA"/>
</dbReference>
<organism evidence="7 8">
    <name type="scientific">Trifolium subterraneum</name>
    <name type="common">Subterranean clover</name>
    <dbReference type="NCBI Taxonomy" id="3900"/>
    <lineage>
        <taxon>Eukaryota</taxon>
        <taxon>Viridiplantae</taxon>
        <taxon>Streptophyta</taxon>
        <taxon>Embryophyta</taxon>
        <taxon>Tracheophyta</taxon>
        <taxon>Spermatophyta</taxon>
        <taxon>Magnoliopsida</taxon>
        <taxon>eudicotyledons</taxon>
        <taxon>Gunneridae</taxon>
        <taxon>Pentapetalae</taxon>
        <taxon>rosids</taxon>
        <taxon>fabids</taxon>
        <taxon>Fabales</taxon>
        <taxon>Fabaceae</taxon>
        <taxon>Papilionoideae</taxon>
        <taxon>50 kb inversion clade</taxon>
        <taxon>NPAAA clade</taxon>
        <taxon>Hologalegina</taxon>
        <taxon>IRL clade</taxon>
        <taxon>Trifolieae</taxon>
        <taxon>Trifolium</taxon>
    </lineage>
</organism>
<feature type="domain" description="O-methyltransferase C-terminal" evidence="5">
    <location>
        <begin position="127"/>
        <end position="225"/>
    </location>
</feature>
<dbReference type="InterPro" id="IPR036388">
    <property type="entry name" value="WH-like_DNA-bd_sf"/>
</dbReference>
<evidence type="ECO:0000259" key="5">
    <source>
        <dbReference type="Pfam" id="PF00891"/>
    </source>
</evidence>
<evidence type="ECO:0000256" key="4">
    <source>
        <dbReference type="ARBA" id="ARBA00022691"/>
    </source>
</evidence>
<keyword evidence="4" id="KW-0949">S-adenosyl-L-methionine</keyword>
<dbReference type="FunFam" id="1.10.10.10:FF:000213">
    <property type="entry name" value="Coniferyl alcohol 9-O-methyltransferase"/>
    <property type="match status" value="1"/>
</dbReference>
<dbReference type="EMBL" id="DF974239">
    <property type="protein sequence ID" value="GAU46696.1"/>
    <property type="molecule type" value="Genomic_DNA"/>
</dbReference>
<protein>
    <recommendedName>
        <fullName evidence="9">O-methyltransferase domain-containing protein</fullName>
    </recommendedName>
</protein>
<dbReference type="Pfam" id="PF00891">
    <property type="entry name" value="Methyltransf_2"/>
    <property type="match status" value="1"/>
</dbReference>
<dbReference type="SUPFAM" id="SSF46785">
    <property type="entry name" value="Winged helix' DNA-binding domain"/>
    <property type="match status" value="1"/>
</dbReference>
<feature type="domain" description="O-methyltransferase dimerisation" evidence="6">
    <location>
        <begin position="21"/>
        <end position="105"/>
    </location>
</feature>
<keyword evidence="2" id="KW-0489">Methyltransferase</keyword>
<dbReference type="Pfam" id="PF08100">
    <property type="entry name" value="Dimerisation"/>
    <property type="match status" value="1"/>
</dbReference>
<evidence type="ECO:0000256" key="2">
    <source>
        <dbReference type="ARBA" id="ARBA00022603"/>
    </source>
</evidence>
<dbReference type="AlphaFoldDB" id="A0A2Z6NST4"/>
<dbReference type="InterPro" id="IPR036390">
    <property type="entry name" value="WH_DNA-bd_sf"/>
</dbReference>
<keyword evidence="8" id="KW-1185">Reference proteome</keyword>
<dbReference type="Gene3D" id="3.40.50.150">
    <property type="entry name" value="Vaccinia Virus protein VP39"/>
    <property type="match status" value="1"/>
</dbReference>
<evidence type="ECO:0000259" key="6">
    <source>
        <dbReference type="Pfam" id="PF08100"/>
    </source>
</evidence>
<evidence type="ECO:0000313" key="7">
    <source>
        <dbReference type="EMBL" id="GAU46696.1"/>
    </source>
</evidence>
<dbReference type="Proteomes" id="UP000242715">
    <property type="component" value="Unassembled WGS sequence"/>
</dbReference>
<dbReference type="InterPro" id="IPR016461">
    <property type="entry name" value="COMT-like"/>
</dbReference>
<dbReference type="GO" id="GO:0008171">
    <property type="term" value="F:O-methyltransferase activity"/>
    <property type="evidence" value="ECO:0007669"/>
    <property type="project" value="InterPro"/>
</dbReference>
<accession>A0A2Z6NST4</accession>
<sequence>MDSENVYKASELFQAQAHLYDHILSFLKPMSIKWAVDLNIPNIIHNHGQPITLPQLVAALQIPEQKTACVQSLMRLLPHNNFFIIVNTNEQETYDLSPASKLLVKGTDHCLTPMVQLITNPFLVDLYNHLSKWTCGEELTIYETALGKDDYWSFMHQNSLHLKSFNEAMESDSNFVRLALRDCKSVFDGLTSLVDVGGGTGNTAKIICETFPMLKCTVLDLPQVVGL</sequence>